<keyword evidence="3" id="KW-0238">DNA-binding</keyword>
<dbReference type="InterPro" id="IPR000943">
    <property type="entry name" value="RNA_pol_sigma70"/>
</dbReference>
<evidence type="ECO:0000256" key="4">
    <source>
        <dbReference type="ARBA" id="ARBA00023163"/>
    </source>
</evidence>
<dbReference type="RefSeq" id="WP_091347661.1">
    <property type="nucleotide sequence ID" value="NZ_FOIF01000001.1"/>
</dbReference>
<dbReference type="SUPFAM" id="SSF88659">
    <property type="entry name" value="Sigma3 and sigma4 domains of RNA polymerase sigma factors"/>
    <property type="match status" value="2"/>
</dbReference>
<evidence type="ECO:0000256" key="1">
    <source>
        <dbReference type="ARBA" id="ARBA00023015"/>
    </source>
</evidence>
<dbReference type="InterPro" id="IPR007630">
    <property type="entry name" value="RNA_pol_sigma70_r4"/>
</dbReference>
<evidence type="ECO:0000259" key="5">
    <source>
        <dbReference type="PROSITE" id="PS00715"/>
    </source>
</evidence>
<dbReference type="SUPFAM" id="SSF88946">
    <property type="entry name" value="Sigma2 domain of RNA polymerase sigma factors"/>
    <property type="match status" value="1"/>
</dbReference>
<gene>
    <name evidence="6" type="ORF">SAMN03080614_100144</name>
</gene>
<dbReference type="InterPro" id="IPR014284">
    <property type="entry name" value="RNA_pol_sigma-70_dom"/>
</dbReference>
<dbReference type="OrthoDB" id="9809557at2"/>
<evidence type="ECO:0000313" key="7">
    <source>
        <dbReference type="Proteomes" id="UP000243819"/>
    </source>
</evidence>
<feature type="domain" description="RNA polymerase sigma-70" evidence="5">
    <location>
        <begin position="61"/>
        <end position="74"/>
    </location>
</feature>
<dbReference type="EMBL" id="FOIF01000001">
    <property type="protein sequence ID" value="SES62399.1"/>
    <property type="molecule type" value="Genomic_DNA"/>
</dbReference>
<keyword evidence="7" id="KW-1185">Reference proteome</keyword>
<evidence type="ECO:0000256" key="3">
    <source>
        <dbReference type="ARBA" id="ARBA00023125"/>
    </source>
</evidence>
<dbReference type="InterPro" id="IPR013324">
    <property type="entry name" value="RNA_pol_sigma_r3/r4-like"/>
</dbReference>
<dbReference type="NCBIfam" id="TIGR02937">
    <property type="entry name" value="sigma70-ECF"/>
    <property type="match status" value="1"/>
</dbReference>
<dbReference type="InterPro" id="IPR007624">
    <property type="entry name" value="RNA_pol_sigma70_r3"/>
</dbReference>
<dbReference type="Gene3D" id="1.20.120.1810">
    <property type="match status" value="1"/>
</dbReference>
<organism evidence="6 7">
    <name type="scientific">Anaerobranca gottschalkii DSM 13577</name>
    <dbReference type="NCBI Taxonomy" id="1120990"/>
    <lineage>
        <taxon>Bacteria</taxon>
        <taxon>Bacillati</taxon>
        <taxon>Bacillota</taxon>
        <taxon>Clostridia</taxon>
        <taxon>Eubacteriales</taxon>
        <taxon>Proteinivoracaceae</taxon>
        <taxon>Anaerobranca</taxon>
    </lineage>
</organism>
<dbReference type="Pfam" id="PF04539">
    <property type="entry name" value="Sigma70_r3"/>
    <property type="match status" value="1"/>
</dbReference>
<evidence type="ECO:0000256" key="2">
    <source>
        <dbReference type="ARBA" id="ARBA00023082"/>
    </source>
</evidence>
<dbReference type="PROSITE" id="PS00715">
    <property type="entry name" value="SIGMA70_1"/>
    <property type="match status" value="1"/>
</dbReference>
<dbReference type="GO" id="GO:0016987">
    <property type="term" value="F:sigma factor activity"/>
    <property type="evidence" value="ECO:0007669"/>
    <property type="project" value="UniProtKB-KW"/>
</dbReference>
<dbReference type="AlphaFoldDB" id="A0A1H9Y273"/>
<dbReference type="Pfam" id="PF04542">
    <property type="entry name" value="Sigma70_r2"/>
    <property type="match status" value="1"/>
</dbReference>
<reference evidence="7" key="1">
    <citation type="submission" date="2016-10" db="EMBL/GenBank/DDBJ databases">
        <authorList>
            <person name="Varghese N."/>
            <person name="Submissions S."/>
        </authorList>
    </citation>
    <scope>NUCLEOTIDE SEQUENCE [LARGE SCALE GENOMIC DNA]</scope>
    <source>
        <strain evidence="7">DSM 13577</strain>
    </source>
</reference>
<keyword evidence="4" id="KW-0804">Transcription</keyword>
<dbReference type="STRING" id="1120990.SAMN03080614_100144"/>
<evidence type="ECO:0000313" key="6">
    <source>
        <dbReference type="EMBL" id="SES62399.1"/>
    </source>
</evidence>
<proteinExistence type="predicted"/>
<dbReference type="Proteomes" id="UP000243819">
    <property type="component" value="Unassembled WGS sequence"/>
</dbReference>
<sequence>MWERIKDKINQYPPLEADEVNKLFQLVKEGDLQAREKLFNHNLRLVAKLVEKYKGVYDEDDLFQIGAIGLLKAIDRFDPSMNTMFSTYAVPKILGEIKMYFRDNNPVKISRQQIALSKTVKEMEEKLSNELGRGAKVSEIASALGITTEEVVMALEAGQNPTSLEQSISDENGNTLKDYIEDNSFTEELDKKLLLKEILSNLTGIERKVIILRYFQEQSQQKIAETLNISQVHVSRIERKVINKLKNIYGNQ</sequence>
<dbReference type="InterPro" id="IPR007627">
    <property type="entry name" value="RNA_pol_sigma70_r2"/>
</dbReference>
<dbReference type="PANTHER" id="PTHR30603:SF17">
    <property type="entry name" value="RNA POLYMERASE SIGMA-G FACTOR"/>
    <property type="match status" value="1"/>
</dbReference>
<dbReference type="InterPro" id="IPR050239">
    <property type="entry name" value="Sigma-70_RNA_pol_init_factors"/>
</dbReference>
<dbReference type="Pfam" id="PF04545">
    <property type="entry name" value="Sigma70_r4"/>
    <property type="match status" value="1"/>
</dbReference>
<accession>A0A1H9Y273</accession>
<dbReference type="CDD" id="cd06171">
    <property type="entry name" value="Sigma70_r4"/>
    <property type="match status" value="1"/>
</dbReference>
<keyword evidence="2" id="KW-0731">Sigma factor</keyword>
<dbReference type="Gene3D" id="1.20.140.160">
    <property type="match status" value="1"/>
</dbReference>
<dbReference type="GO" id="GO:0003677">
    <property type="term" value="F:DNA binding"/>
    <property type="evidence" value="ECO:0007669"/>
    <property type="project" value="UniProtKB-KW"/>
</dbReference>
<dbReference type="GO" id="GO:0006352">
    <property type="term" value="P:DNA-templated transcription initiation"/>
    <property type="evidence" value="ECO:0007669"/>
    <property type="project" value="InterPro"/>
</dbReference>
<name>A0A1H9Y273_9FIRM</name>
<dbReference type="InterPro" id="IPR013325">
    <property type="entry name" value="RNA_pol_sigma_r2"/>
</dbReference>
<keyword evidence="1" id="KW-0805">Transcription regulation</keyword>
<dbReference type="PRINTS" id="PR00046">
    <property type="entry name" value="SIGMA70FCT"/>
</dbReference>
<protein>
    <submittedName>
        <fullName evidence="6">RNA polymerase sporulation-specific sigma factor</fullName>
    </submittedName>
</protein>
<dbReference type="PANTHER" id="PTHR30603">
    <property type="entry name" value="RNA POLYMERASE SIGMA FACTOR RPO"/>
    <property type="match status" value="1"/>
</dbReference>